<keyword evidence="1" id="KW-0472">Membrane</keyword>
<evidence type="ECO:0000313" key="2">
    <source>
        <dbReference type="EMBL" id="NLR20524.1"/>
    </source>
</evidence>
<keyword evidence="1" id="KW-0812">Transmembrane</keyword>
<keyword evidence="5" id="KW-1185">Reference proteome</keyword>
<dbReference type="EMBL" id="WEIA01000002">
    <property type="protein sequence ID" value="NLR20524.1"/>
    <property type="molecule type" value="Genomic_DNA"/>
</dbReference>
<sequence>MEYAILKLVHIGALIFWLGPALGAWFVLKAIENENIGPVTAKVGHVFFLMVTLEHVAFIVLLLTGFSMAFLAGWFTSPWLQQKLLVVGLVIIPLEVVDIFLGNWLAAKASKSVHLGIASAQQRRWLALYHGPFTKLALLTIPVSVVIVMYLAVSKTPLSSL</sequence>
<feature type="transmembrane region" description="Helical" evidence="1">
    <location>
        <begin position="84"/>
        <end position="106"/>
    </location>
</feature>
<feature type="transmembrane region" description="Helical" evidence="1">
    <location>
        <begin position="47"/>
        <end position="72"/>
    </location>
</feature>
<keyword evidence="1" id="KW-1133">Transmembrane helix</keyword>
<dbReference type="Pfam" id="PF10027">
    <property type="entry name" value="DUF2269"/>
    <property type="match status" value="1"/>
</dbReference>
<protein>
    <submittedName>
        <fullName evidence="2">DUF2269 family protein</fullName>
    </submittedName>
</protein>
<accession>A0A8I2KKH6</accession>
<reference evidence="3 5" key="2">
    <citation type="submission" date="2023-10" db="EMBL/GenBank/DDBJ databases">
        <title>To unveil natural product biosynthetic capacity in Pseudoalteromonas.</title>
        <authorList>
            <person name="Wang J."/>
        </authorList>
    </citation>
    <scope>NUCLEOTIDE SEQUENCE [LARGE SCALE GENOMIC DNA]</scope>
    <source>
        <strain evidence="3 5">DSM 15914</strain>
    </source>
</reference>
<evidence type="ECO:0000313" key="5">
    <source>
        <dbReference type="Proteomes" id="UP001304419"/>
    </source>
</evidence>
<organism evidence="2 4">
    <name type="scientific">Pseudoalteromonas maricaloris</name>
    <dbReference type="NCBI Taxonomy" id="184924"/>
    <lineage>
        <taxon>Bacteria</taxon>
        <taxon>Pseudomonadati</taxon>
        <taxon>Pseudomonadota</taxon>
        <taxon>Gammaproteobacteria</taxon>
        <taxon>Alteromonadales</taxon>
        <taxon>Pseudoalteromonadaceae</taxon>
        <taxon>Pseudoalteromonas</taxon>
    </lineage>
</organism>
<dbReference type="Proteomes" id="UP000646877">
    <property type="component" value="Unassembled WGS sequence"/>
</dbReference>
<evidence type="ECO:0000313" key="3">
    <source>
        <dbReference type="EMBL" id="WOX29986.1"/>
    </source>
</evidence>
<evidence type="ECO:0000256" key="1">
    <source>
        <dbReference type="SAM" id="Phobius"/>
    </source>
</evidence>
<reference evidence="2" key="1">
    <citation type="submission" date="2019-10" db="EMBL/GenBank/DDBJ databases">
        <authorList>
            <person name="Paulsen S."/>
        </authorList>
    </citation>
    <scope>NUCLEOTIDE SEQUENCE</scope>
    <source>
        <strain evidence="2">LMG 19692</strain>
    </source>
</reference>
<evidence type="ECO:0000313" key="4">
    <source>
        <dbReference type="Proteomes" id="UP000646877"/>
    </source>
</evidence>
<name>A0A8I2KKH6_9GAMM</name>
<dbReference type="AlphaFoldDB" id="A0A8I2KKH6"/>
<dbReference type="InterPro" id="IPR018729">
    <property type="entry name" value="DUF2269_transmembrane"/>
</dbReference>
<dbReference type="Proteomes" id="UP001304419">
    <property type="component" value="Chromosome 1"/>
</dbReference>
<proteinExistence type="predicted"/>
<gene>
    <name evidence="2" type="ORF">F9Y85_04180</name>
    <name evidence="3" type="ORF">R5H13_06885</name>
</gene>
<dbReference type="EMBL" id="CP137578">
    <property type="protein sequence ID" value="WOX29986.1"/>
    <property type="molecule type" value="Genomic_DNA"/>
</dbReference>
<dbReference type="RefSeq" id="WP_039492454.1">
    <property type="nucleotide sequence ID" value="NZ_CBCSDF010000002.1"/>
</dbReference>
<feature type="transmembrane region" description="Helical" evidence="1">
    <location>
        <begin position="133"/>
        <end position="153"/>
    </location>
</feature>